<organism evidence="2 3">
    <name type="scientific">Musa acuminata subsp. malaccensis</name>
    <name type="common">Wild banana</name>
    <name type="synonym">Musa malaccensis</name>
    <dbReference type="NCBI Taxonomy" id="214687"/>
    <lineage>
        <taxon>Eukaryota</taxon>
        <taxon>Viridiplantae</taxon>
        <taxon>Streptophyta</taxon>
        <taxon>Embryophyta</taxon>
        <taxon>Tracheophyta</taxon>
        <taxon>Spermatophyta</taxon>
        <taxon>Magnoliopsida</taxon>
        <taxon>Liliopsida</taxon>
        <taxon>Zingiberales</taxon>
        <taxon>Musaceae</taxon>
        <taxon>Musa</taxon>
    </lineage>
</organism>
<evidence type="ECO:0000313" key="1">
    <source>
        <dbReference type="EMBL" id="CAG1832631.1"/>
    </source>
</evidence>
<reference evidence="2" key="2">
    <citation type="submission" date="2021-05" db="UniProtKB">
        <authorList>
            <consortium name="EnsemblPlants"/>
        </authorList>
    </citation>
    <scope>IDENTIFICATION</scope>
    <source>
        <strain evidence="2">subsp. malaccensis</strain>
    </source>
</reference>
<reference evidence="1" key="1">
    <citation type="submission" date="2021-03" db="EMBL/GenBank/DDBJ databases">
        <authorList>
            <consortium name="Genoscope - CEA"/>
            <person name="William W."/>
        </authorList>
    </citation>
    <scope>NUCLEOTIDE SEQUENCE</scope>
    <source>
        <strain evidence="1">Doubled-haploid Pahang</strain>
    </source>
</reference>
<dbReference type="EMBL" id="HG996472">
    <property type="protein sequence ID" value="CAG1832631.1"/>
    <property type="molecule type" value="Genomic_DNA"/>
</dbReference>
<proteinExistence type="predicted"/>
<dbReference type="EnsemblPlants" id="Ma08_t24750.1">
    <property type="protein sequence ID" value="Ma08_p24750.1"/>
    <property type="gene ID" value="Ma08_g24750"/>
</dbReference>
<gene>
    <name evidence="1" type="ORF">GSMUA_85510.1</name>
</gene>
<dbReference type="Gramene" id="Ma08_t24750.1">
    <property type="protein sequence ID" value="Ma08_p24750.1"/>
    <property type="gene ID" value="Ma08_g24750"/>
</dbReference>
<dbReference type="InParanoid" id="A0A804KAD7"/>
<evidence type="ECO:0000313" key="2">
    <source>
        <dbReference type="EnsemblPlants" id="Ma08_p24750.1"/>
    </source>
</evidence>
<accession>A0A804KAD7</accession>
<keyword evidence="3" id="KW-1185">Reference proteome</keyword>
<evidence type="ECO:0000313" key="3">
    <source>
        <dbReference type="Proteomes" id="UP000012960"/>
    </source>
</evidence>
<protein>
    <submittedName>
        <fullName evidence="1">(wild Malaysian banana) hypothetical protein</fullName>
    </submittedName>
</protein>
<dbReference type="Proteomes" id="UP000012960">
    <property type="component" value="Unplaced"/>
</dbReference>
<sequence length="39" mass="4551">MAVRAPICYVMLSTIGYLEIIDLLIPKWKKLSTCLMYMK</sequence>
<dbReference type="AlphaFoldDB" id="A0A804KAD7"/>
<name>A0A804KAD7_MUSAM</name>